<evidence type="ECO:0000259" key="1">
    <source>
        <dbReference type="Pfam" id="PF07755"/>
    </source>
</evidence>
<dbReference type="RefSeq" id="WP_117318947.1">
    <property type="nucleotide sequence ID" value="NZ_QQSW01000016.1"/>
</dbReference>
<dbReference type="SUPFAM" id="SSF52540">
    <property type="entry name" value="P-loop containing nucleoside triphosphate hydrolases"/>
    <property type="match status" value="1"/>
</dbReference>
<dbReference type="Pfam" id="PF07755">
    <property type="entry name" value="DUF1611"/>
    <property type="match status" value="1"/>
</dbReference>
<dbReference type="InterPro" id="IPR027417">
    <property type="entry name" value="P-loop_NTPase"/>
</dbReference>
<dbReference type="Gene3D" id="3.40.50.720">
    <property type="entry name" value="NAD(P)-binding Rossmann-like Domain"/>
    <property type="match status" value="1"/>
</dbReference>
<comment type="caution">
    <text evidence="3">The sequence shown here is derived from an EMBL/GenBank/DDBJ whole genome shotgun (WGS) entry which is preliminary data.</text>
</comment>
<reference evidence="3 4" key="1">
    <citation type="submission" date="2019-03" db="EMBL/GenBank/DDBJ databases">
        <title>Genomic Encyclopedia of Type Strains, Phase IV (KMG-IV): sequencing the most valuable type-strain genomes for metagenomic binning, comparative biology and taxonomic classification.</title>
        <authorList>
            <person name="Goeker M."/>
        </authorList>
    </citation>
    <scope>NUCLEOTIDE SEQUENCE [LARGE SCALE GENOMIC DNA]</scope>
    <source>
        <strain evidence="3 4">DSM 23344</strain>
    </source>
</reference>
<dbReference type="PIRSF" id="PIRSF026760">
    <property type="entry name" value="UCP026760"/>
    <property type="match status" value="1"/>
</dbReference>
<feature type="domain" description="D-glutamate N-acetyltransferase-like N-terminal" evidence="2">
    <location>
        <begin position="54"/>
        <end position="129"/>
    </location>
</feature>
<dbReference type="PANTHER" id="PTHR40690">
    <property type="entry name" value="GLL3100 PROTEIN"/>
    <property type="match status" value="1"/>
</dbReference>
<accession>A0A4R2L6Q6</accession>
<dbReference type="OrthoDB" id="9778498at2"/>
<keyword evidence="4" id="KW-1185">Reference proteome</keyword>
<organism evidence="3 4">
    <name type="scientific">Chromatocurvus halotolerans</name>
    <dbReference type="NCBI Taxonomy" id="1132028"/>
    <lineage>
        <taxon>Bacteria</taxon>
        <taxon>Pseudomonadati</taxon>
        <taxon>Pseudomonadota</taxon>
        <taxon>Gammaproteobacteria</taxon>
        <taxon>Cellvibrionales</taxon>
        <taxon>Halieaceae</taxon>
        <taxon>Chromatocurvus</taxon>
    </lineage>
</organism>
<name>A0A4R2L6Q6_9GAMM</name>
<evidence type="ECO:0000259" key="2">
    <source>
        <dbReference type="Pfam" id="PF17396"/>
    </source>
</evidence>
<dbReference type="InterPro" id="IPR011669">
    <property type="entry name" value="DgcN-like"/>
</dbReference>
<feature type="domain" description="D-glutamate N-acetyltransferase-like C-terminal" evidence="1">
    <location>
        <begin position="135"/>
        <end position="332"/>
    </location>
</feature>
<dbReference type="EMBL" id="SLWX01000011">
    <property type="protein sequence ID" value="TCO74885.1"/>
    <property type="molecule type" value="Genomic_DNA"/>
</dbReference>
<dbReference type="PANTHER" id="PTHR40690:SF1">
    <property type="entry name" value="DUF1611 DOMAIN-CONTAINING PROTEIN"/>
    <property type="match status" value="1"/>
</dbReference>
<protein>
    <submittedName>
        <fullName evidence="3">Putative NAD-dependent epimerase/dehydratase family protein</fullName>
    </submittedName>
</protein>
<dbReference type="InterPro" id="IPR035402">
    <property type="entry name" value="DgcN-like_N"/>
</dbReference>
<dbReference type="Proteomes" id="UP000294980">
    <property type="component" value="Unassembled WGS sequence"/>
</dbReference>
<dbReference type="InterPro" id="IPR035086">
    <property type="entry name" value="DgcN-like_C"/>
</dbReference>
<dbReference type="Pfam" id="PF17396">
    <property type="entry name" value="DUF1611_N"/>
    <property type="match status" value="1"/>
</dbReference>
<proteinExistence type="predicted"/>
<dbReference type="Gene3D" id="3.40.50.300">
    <property type="entry name" value="P-loop containing nucleotide triphosphate hydrolases"/>
    <property type="match status" value="1"/>
</dbReference>
<evidence type="ECO:0000313" key="4">
    <source>
        <dbReference type="Proteomes" id="UP000294980"/>
    </source>
</evidence>
<sequence length="341" mass="35852">MTTTLTLRPPYLIFLGDETRKTYGKTGQGIADWRPERCAGQLRLTPDTLRIGLPDLSVEEAMAAGAGSLIVGTALVGGSLPAAWIDTLCRAARGGMDIVAGLHSRLDSIPALVAAASEGGARLIDVRTPPADLPVGSGRKRRGRRLLTVGTDCALGKKYTALQLERDMLAQGLNASFRASGQTGIMIAGSGVPIDCVVADFISGAAEVLSPDNTDDHWDIIEGQGAIFHPGYAAVTHGLLIGSQPDAFVVCHEAHRDVVSGWPHIPLPTIGEVIERTVAIGRLTNPAIRCVGISVNTSHLPGAERADYLQSLSDRYGLPCVDPMAGGTQALLTGWERLTLA</sequence>
<evidence type="ECO:0000313" key="3">
    <source>
        <dbReference type="EMBL" id="TCO74885.1"/>
    </source>
</evidence>
<gene>
    <name evidence="3" type="ORF">EV688_11142</name>
</gene>
<dbReference type="AlphaFoldDB" id="A0A4R2L6Q6"/>